<sequence length="170" mass="18240">MQRSSLESCPDAGGAYVVALSLAAPPRVRLGQATPITVAAGRYLYCGSAYGPGGLRARLGRHFRRDKSIRWHIDQLTTAGEVLGAWAIPRGNECELVRRLGFLHAPIAGFGASDCPSCRSHLLHWPRRIARSTIIKALAAGAARPLWVTTLVTSPPPPAAASRDTCRPRP</sequence>
<dbReference type="InterPro" id="IPR002837">
    <property type="entry name" value="DUF123"/>
</dbReference>
<dbReference type="Pfam" id="PF01986">
    <property type="entry name" value="DUF123"/>
    <property type="match status" value="1"/>
</dbReference>
<proteinExistence type="predicted"/>
<accession>A0ABV6EL12</accession>
<evidence type="ECO:0000313" key="2">
    <source>
        <dbReference type="Proteomes" id="UP001589775"/>
    </source>
</evidence>
<comment type="caution">
    <text evidence="1">The sequence shown here is derived from an EMBL/GenBank/DDBJ whole genome shotgun (WGS) entry which is preliminary data.</text>
</comment>
<organism evidence="1 2">
    <name type="scientific">Rhodopseudomonas telluris</name>
    <dbReference type="NCBI Taxonomy" id="644215"/>
    <lineage>
        <taxon>Bacteria</taxon>
        <taxon>Pseudomonadati</taxon>
        <taxon>Pseudomonadota</taxon>
        <taxon>Alphaproteobacteria</taxon>
        <taxon>Hyphomicrobiales</taxon>
        <taxon>Nitrobacteraceae</taxon>
        <taxon>Rhodopseudomonas</taxon>
    </lineage>
</organism>
<dbReference type="PANTHER" id="PTHR37460:SF1">
    <property type="entry name" value="ENDONUCLEASE III"/>
    <property type="match status" value="1"/>
</dbReference>
<dbReference type="Proteomes" id="UP001589775">
    <property type="component" value="Unassembled WGS sequence"/>
</dbReference>
<dbReference type="CDD" id="cd10441">
    <property type="entry name" value="GIY-YIG_COG1833"/>
    <property type="match status" value="1"/>
</dbReference>
<reference evidence="1 2" key="1">
    <citation type="submission" date="2024-09" db="EMBL/GenBank/DDBJ databases">
        <authorList>
            <person name="Sun Q."/>
            <person name="Mori K."/>
        </authorList>
    </citation>
    <scope>NUCLEOTIDE SEQUENCE [LARGE SCALE GENOMIC DNA]</scope>
    <source>
        <strain evidence="1 2">KCTC 23279</strain>
    </source>
</reference>
<dbReference type="EMBL" id="JBHLWM010000001">
    <property type="protein sequence ID" value="MFC0238900.1"/>
    <property type="molecule type" value="Genomic_DNA"/>
</dbReference>
<dbReference type="PANTHER" id="PTHR37460">
    <property type="entry name" value="ENDONUCLEASE III"/>
    <property type="match status" value="1"/>
</dbReference>
<evidence type="ECO:0000313" key="1">
    <source>
        <dbReference type="EMBL" id="MFC0238900.1"/>
    </source>
</evidence>
<protein>
    <submittedName>
        <fullName evidence="1">DUF123 domain-containing protein</fullName>
    </submittedName>
</protein>
<dbReference type="RefSeq" id="WP_378383205.1">
    <property type="nucleotide sequence ID" value="NZ_JBHLWM010000001.1"/>
</dbReference>
<gene>
    <name evidence="1" type="ORF">ACFFJ6_00405</name>
</gene>
<name>A0ABV6EL12_9BRAD</name>
<keyword evidence="2" id="KW-1185">Reference proteome</keyword>